<evidence type="ECO:0000256" key="9">
    <source>
        <dbReference type="SAM" id="MobiDB-lite"/>
    </source>
</evidence>
<gene>
    <name evidence="11" type="ORF">GH714_004558</name>
</gene>
<comment type="similarity">
    <text evidence="2">Belongs to the peroxisomal membrane protein PXMP2/4 family.</text>
</comment>
<comment type="similarity">
    <text evidence="3">Belongs to the universal ribosomal protein uS14 family.</text>
</comment>
<evidence type="ECO:0000256" key="7">
    <source>
        <dbReference type="ARBA" id="ARBA00023136"/>
    </source>
</evidence>
<keyword evidence="7 10" id="KW-0472">Membrane</keyword>
<keyword evidence="4 10" id="KW-0812">Transmembrane</keyword>
<evidence type="ECO:0000256" key="10">
    <source>
        <dbReference type="SAM" id="Phobius"/>
    </source>
</evidence>
<sequence>MLSPSSGSGSFDLIRTLRMAAYGLLILGPSQHLWFNLMSKTLPKRDVLTTLKKTFMGQAIYGPANAIVFFSYNAALQGESGDEIVARLKRDVLPTLRNGLLYWPFCDFFTYKFVPVHLQGTLIARLALSVDCFGGLLKLHHDVRACEYEDVRVMWEMLKRNETENAKLSGRNKKRSFWDCFSWASRVCGNPHGLIRKYGMCCRQCFRSNAKEIGFIKASGLWVSYLVVGTALMFLNFSFATTTLSISDVVFTDRSNRMIMTETNRKLKENSYNHKIDKNNDARNLTLDDYHPIDPAPSSKASIKPGPIEHGTPLNPYIPKHPPPSPAPPKKVGYLN</sequence>
<evidence type="ECO:0000256" key="6">
    <source>
        <dbReference type="ARBA" id="ARBA00022989"/>
    </source>
</evidence>
<dbReference type="Pfam" id="PF04117">
    <property type="entry name" value="Mpv17_PMP22"/>
    <property type="match status" value="1"/>
</dbReference>
<evidence type="ECO:0000256" key="2">
    <source>
        <dbReference type="ARBA" id="ARBA00006824"/>
    </source>
</evidence>
<keyword evidence="8" id="KW-0687">Ribonucleoprotein</keyword>
<feature type="transmembrane region" description="Helical" evidence="10">
    <location>
        <begin position="221"/>
        <end position="239"/>
    </location>
</feature>
<feature type="transmembrane region" description="Helical" evidence="10">
    <location>
        <begin position="20"/>
        <end position="37"/>
    </location>
</feature>
<comment type="subcellular location">
    <subcellularLocation>
        <location evidence="1">Membrane</location>
        <topology evidence="1">Multi-pass membrane protein</topology>
    </subcellularLocation>
</comment>
<keyword evidence="6 10" id="KW-1133">Transmembrane helix</keyword>
<dbReference type="InterPro" id="IPR043140">
    <property type="entry name" value="Ribosomal_uS14_sf"/>
</dbReference>
<dbReference type="Gene3D" id="4.10.830.10">
    <property type="entry name" value="30s Ribosomal Protein S14, Chain N"/>
    <property type="match status" value="1"/>
</dbReference>
<dbReference type="InterPro" id="IPR001209">
    <property type="entry name" value="Ribosomal_uS14"/>
</dbReference>
<evidence type="ECO:0000313" key="11">
    <source>
        <dbReference type="EMBL" id="KAF2309675.1"/>
    </source>
</evidence>
<dbReference type="GO" id="GO:1990904">
    <property type="term" value="C:ribonucleoprotein complex"/>
    <property type="evidence" value="ECO:0007669"/>
    <property type="project" value="UniProtKB-KW"/>
</dbReference>
<dbReference type="Pfam" id="PF00253">
    <property type="entry name" value="Ribosomal_S14"/>
    <property type="match status" value="1"/>
</dbReference>
<proteinExistence type="inferred from homology"/>
<name>A0A6A6MB00_HEVBR</name>
<evidence type="ECO:0000256" key="3">
    <source>
        <dbReference type="ARBA" id="ARBA00009083"/>
    </source>
</evidence>
<keyword evidence="5" id="KW-0689">Ribosomal protein</keyword>
<dbReference type="GO" id="GO:0005840">
    <property type="term" value="C:ribosome"/>
    <property type="evidence" value="ECO:0007669"/>
    <property type="project" value="UniProtKB-KW"/>
</dbReference>
<protein>
    <submittedName>
        <fullName evidence="11">Uncharacterized protein</fullName>
    </submittedName>
</protein>
<evidence type="ECO:0000256" key="1">
    <source>
        <dbReference type="ARBA" id="ARBA00004141"/>
    </source>
</evidence>
<dbReference type="GO" id="GO:0003735">
    <property type="term" value="F:structural constituent of ribosome"/>
    <property type="evidence" value="ECO:0007669"/>
    <property type="project" value="InterPro"/>
</dbReference>
<keyword evidence="12" id="KW-1185">Reference proteome</keyword>
<evidence type="ECO:0000256" key="8">
    <source>
        <dbReference type="ARBA" id="ARBA00023274"/>
    </source>
</evidence>
<dbReference type="InterPro" id="IPR007248">
    <property type="entry name" value="Mpv17_PMP22"/>
</dbReference>
<dbReference type="GO" id="GO:0016020">
    <property type="term" value="C:membrane"/>
    <property type="evidence" value="ECO:0007669"/>
    <property type="project" value="UniProtKB-SubCell"/>
</dbReference>
<evidence type="ECO:0000313" key="12">
    <source>
        <dbReference type="Proteomes" id="UP000467840"/>
    </source>
</evidence>
<feature type="compositionally biased region" description="Pro residues" evidence="9">
    <location>
        <begin position="319"/>
        <end position="329"/>
    </location>
</feature>
<organism evidence="11 12">
    <name type="scientific">Hevea brasiliensis</name>
    <name type="common">Para rubber tree</name>
    <name type="synonym">Siphonia brasiliensis</name>
    <dbReference type="NCBI Taxonomy" id="3981"/>
    <lineage>
        <taxon>Eukaryota</taxon>
        <taxon>Viridiplantae</taxon>
        <taxon>Streptophyta</taxon>
        <taxon>Embryophyta</taxon>
        <taxon>Tracheophyta</taxon>
        <taxon>Spermatophyta</taxon>
        <taxon>Magnoliopsida</taxon>
        <taxon>eudicotyledons</taxon>
        <taxon>Gunneridae</taxon>
        <taxon>Pentapetalae</taxon>
        <taxon>rosids</taxon>
        <taxon>fabids</taxon>
        <taxon>Malpighiales</taxon>
        <taxon>Euphorbiaceae</taxon>
        <taxon>Crotonoideae</taxon>
        <taxon>Micrandreae</taxon>
        <taxon>Hevea</taxon>
    </lineage>
</organism>
<dbReference type="PANTHER" id="PTHR37249:SF3">
    <property type="entry name" value="OS03G0206201 PROTEIN"/>
    <property type="match status" value="1"/>
</dbReference>
<dbReference type="AlphaFoldDB" id="A0A6A6MB00"/>
<evidence type="ECO:0000256" key="5">
    <source>
        <dbReference type="ARBA" id="ARBA00022980"/>
    </source>
</evidence>
<dbReference type="PANTHER" id="PTHR37249">
    <property type="entry name" value="OS03G0206201 PROTEIN"/>
    <property type="match status" value="1"/>
</dbReference>
<dbReference type="EMBL" id="JAAGAX010000006">
    <property type="protein sequence ID" value="KAF2309675.1"/>
    <property type="molecule type" value="Genomic_DNA"/>
</dbReference>
<comment type="caution">
    <text evidence="11">The sequence shown here is derived from an EMBL/GenBank/DDBJ whole genome shotgun (WGS) entry which is preliminary data.</text>
</comment>
<dbReference type="GO" id="GO:0006412">
    <property type="term" value="P:translation"/>
    <property type="evidence" value="ECO:0007669"/>
    <property type="project" value="InterPro"/>
</dbReference>
<reference evidence="11 12" key="1">
    <citation type="journal article" date="2020" name="Mol. Plant">
        <title>The Chromosome-Based Rubber Tree Genome Provides New Insights into Spurge Genome Evolution and Rubber Biosynthesis.</title>
        <authorList>
            <person name="Liu J."/>
            <person name="Shi C."/>
            <person name="Shi C.C."/>
            <person name="Li W."/>
            <person name="Zhang Q.J."/>
            <person name="Zhang Y."/>
            <person name="Li K."/>
            <person name="Lu H.F."/>
            <person name="Shi C."/>
            <person name="Zhu S.T."/>
            <person name="Xiao Z.Y."/>
            <person name="Nan H."/>
            <person name="Yue Y."/>
            <person name="Zhu X.G."/>
            <person name="Wu Y."/>
            <person name="Hong X.N."/>
            <person name="Fan G.Y."/>
            <person name="Tong Y."/>
            <person name="Zhang D."/>
            <person name="Mao C.L."/>
            <person name="Liu Y.L."/>
            <person name="Hao S.J."/>
            <person name="Liu W.Q."/>
            <person name="Lv M.Q."/>
            <person name="Zhang H.B."/>
            <person name="Liu Y."/>
            <person name="Hu-Tang G.R."/>
            <person name="Wang J.P."/>
            <person name="Wang J.H."/>
            <person name="Sun Y.H."/>
            <person name="Ni S.B."/>
            <person name="Chen W.B."/>
            <person name="Zhang X.C."/>
            <person name="Jiao Y.N."/>
            <person name="Eichler E.E."/>
            <person name="Li G.H."/>
            <person name="Liu X."/>
            <person name="Gao L.Z."/>
        </authorList>
    </citation>
    <scope>NUCLEOTIDE SEQUENCE [LARGE SCALE GENOMIC DNA]</scope>
    <source>
        <strain evidence="12">cv. GT1</strain>
        <tissue evidence="11">Leaf</tissue>
    </source>
</reference>
<accession>A0A6A6MB00</accession>
<feature type="region of interest" description="Disordered" evidence="9">
    <location>
        <begin position="287"/>
        <end position="336"/>
    </location>
</feature>
<evidence type="ECO:0000256" key="4">
    <source>
        <dbReference type="ARBA" id="ARBA00022692"/>
    </source>
</evidence>
<dbReference type="Proteomes" id="UP000467840">
    <property type="component" value="Chromosome 14"/>
</dbReference>